<dbReference type="SUPFAM" id="SSF52317">
    <property type="entry name" value="Class I glutamine amidotransferase-like"/>
    <property type="match status" value="1"/>
</dbReference>
<reference evidence="5" key="1">
    <citation type="submission" date="2020-10" db="EMBL/GenBank/DDBJ databases">
        <title>Sequencing the genomes of 1000 actinobacteria strains.</title>
        <authorList>
            <person name="Klenk H.-P."/>
        </authorList>
    </citation>
    <scope>NUCLEOTIDE SEQUENCE</scope>
    <source>
        <strain evidence="5">DSM 45354</strain>
    </source>
</reference>
<dbReference type="EMBL" id="JADBEM010000001">
    <property type="protein sequence ID" value="MBE1605228.1"/>
    <property type="molecule type" value="Genomic_DNA"/>
</dbReference>
<evidence type="ECO:0000256" key="2">
    <source>
        <dbReference type="ARBA" id="ARBA00022670"/>
    </source>
</evidence>
<keyword evidence="5" id="KW-0224">Dipeptidase</keyword>
<keyword evidence="3 5" id="KW-0378">Hydrolase</keyword>
<comment type="similarity">
    <text evidence="1">Belongs to the peptidase S51 family.</text>
</comment>
<keyword evidence="6" id="KW-1185">Reference proteome</keyword>
<name>A0A927MU02_9ACTN</name>
<evidence type="ECO:0000313" key="5">
    <source>
        <dbReference type="EMBL" id="MBE1605228.1"/>
    </source>
</evidence>
<dbReference type="EC" id="3.4.13.21" evidence="5"/>
<dbReference type="InterPro" id="IPR029062">
    <property type="entry name" value="Class_I_gatase-like"/>
</dbReference>
<comment type="caution">
    <text evidence="5">The sequence shown here is derived from an EMBL/GenBank/DDBJ whole genome shotgun (WGS) entry which is preliminary data.</text>
</comment>
<accession>A0A927MU02</accession>
<dbReference type="RefSeq" id="WP_192749602.1">
    <property type="nucleotide sequence ID" value="NZ_BAABJL010000133.1"/>
</dbReference>
<dbReference type="InterPro" id="IPR005320">
    <property type="entry name" value="Peptidase_S51"/>
</dbReference>
<dbReference type="GO" id="GO:0016805">
    <property type="term" value="F:dipeptidase activity"/>
    <property type="evidence" value="ECO:0007669"/>
    <property type="project" value="UniProtKB-KW"/>
</dbReference>
<dbReference type="CDD" id="cd03129">
    <property type="entry name" value="GAT1_Peptidase_E_like"/>
    <property type="match status" value="1"/>
</dbReference>
<dbReference type="AlphaFoldDB" id="A0A927MU02"/>
<sequence>MNGRVFLAGGGGPEDSQPLDVEFARAVGGGPLSYWPVAMEPDRHAECQAWIHQVFDPLGVRDIRMWTGEEELSLPDYRGIYIGGGNTYRLLSLVRRWGLLEPLRAYVAAGGVVLGGSAGAALLGADINTVAHLDRNDVKLTETGGADLAAGHGIFVHHRDSDLPREMVWAATYHRPVLALTERANVIVSGNAVTAVGPEPALVVTPGGRRKLAPGTTSYAGSPA</sequence>
<evidence type="ECO:0000313" key="6">
    <source>
        <dbReference type="Proteomes" id="UP000638648"/>
    </source>
</evidence>
<gene>
    <name evidence="5" type="ORF">HEB94_002076</name>
</gene>
<dbReference type="GO" id="GO:0006508">
    <property type="term" value="P:proteolysis"/>
    <property type="evidence" value="ECO:0007669"/>
    <property type="project" value="UniProtKB-KW"/>
</dbReference>
<evidence type="ECO:0000256" key="1">
    <source>
        <dbReference type="ARBA" id="ARBA00006534"/>
    </source>
</evidence>
<dbReference type="Proteomes" id="UP000638648">
    <property type="component" value="Unassembled WGS sequence"/>
</dbReference>
<proteinExistence type="inferred from homology"/>
<dbReference type="Pfam" id="PF03575">
    <property type="entry name" value="Peptidase_S51"/>
    <property type="match status" value="1"/>
</dbReference>
<keyword evidence="2" id="KW-0645">Protease</keyword>
<protein>
    <submittedName>
        <fullName evidence="5">Dipeptidase E</fullName>
        <ecNumber evidence="5">3.4.13.21</ecNumber>
    </submittedName>
</protein>
<organism evidence="5 6">
    <name type="scientific">Actinopolymorpha pittospori</name>
    <dbReference type="NCBI Taxonomy" id="648752"/>
    <lineage>
        <taxon>Bacteria</taxon>
        <taxon>Bacillati</taxon>
        <taxon>Actinomycetota</taxon>
        <taxon>Actinomycetes</taxon>
        <taxon>Propionibacteriales</taxon>
        <taxon>Actinopolymorphaceae</taxon>
        <taxon>Actinopolymorpha</taxon>
    </lineage>
</organism>
<keyword evidence="4" id="KW-0720">Serine protease</keyword>
<dbReference type="Gene3D" id="3.40.50.880">
    <property type="match status" value="1"/>
</dbReference>
<evidence type="ECO:0000256" key="3">
    <source>
        <dbReference type="ARBA" id="ARBA00022801"/>
    </source>
</evidence>
<dbReference type="GO" id="GO:0008236">
    <property type="term" value="F:serine-type peptidase activity"/>
    <property type="evidence" value="ECO:0007669"/>
    <property type="project" value="UniProtKB-KW"/>
</dbReference>
<evidence type="ECO:0000256" key="4">
    <source>
        <dbReference type="ARBA" id="ARBA00022825"/>
    </source>
</evidence>